<organism evidence="2 3">
    <name type="scientific">Terfezia boudieri ATCC MYA-4762</name>
    <dbReference type="NCBI Taxonomy" id="1051890"/>
    <lineage>
        <taxon>Eukaryota</taxon>
        <taxon>Fungi</taxon>
        <taxon>Dikarya</taxon>
        <taxon>Ascomycota</taxon>
        <taxon>Pezizomycotina</taxon>
        <taxon>Pezizomycetes</taxon>
        <taxon>Pezizales</taxon>
        <taxon>Pezizaceae</taxon>
        <taxon>Terfezia</taxon>
    </lineage>
</organism>
<evidence type="ECO:0000313" key="3">
    <source>
        <dbReference type="Proteomes" id="UP000267821"/>
    </source>
</evidence>
<sequence length="269" mass="29948">RDNNSCVLTCRLQPQVAQIVPFSLERLGGPLQQTMPNIETFLRVFAGPTVVRKLEQYLLQGHSSRNQIIEINRVENLLCLAPDAHYYFGSGYILLEPVGDPLAGIQRSTDVLSSYDVRFSWLTGNRPGAGVRGGSDLQEDAWDLTQVLDPGVPMSEDSDPDISGFGLARFRLQQSRRPRLLRPQALQTGFIFTLTTDDPVHHPLPHPDLLVLHAAVMRVCRAAGMSEPVYDEEWDFADEVDVQSAVQDQLSLLNRTSGTPATWIIHPLP</sequence>
<dbReference type="AlphaFoldDB" id="A0A3N4LN49"/>
<evidence type="ECO:0000313" key="2">
    <source>
        <dbReference type="EMBL" id="RPB22939.1"/>
    </source>
</evidence>
<dbReference type="OrthoDB" id="5416097at2759"/>
<reference evidence="2 3" key="1">
    <citation type="journal article" date="2018" name="Nat. Ecol. Evol.">
        <title>Pezizomycetes genomes reveal the molecular basis of ectomycorrhizal truffle lifestyle.</title>
        <authorList>
            <person name="Murat C."/>
            <person name="Payen T."/>
            <person name="Noel B."/>
            <person name="Kuo A."/>
            <person name="Morin E."/>
            <person name="Chen J."/>
            <person name="Kohler A."/>
            <person name="Krizsan K."/>
            <person name="Balestrini R."/>
            <person name="Da Silva C."/>
            <person name="Montanini B."/>
            <person name="Hainaut M."/>
            <person name="Levati E."/>
            <person name="Barry K.W."/>
            <person name="Belfiori B."/>
            <person name="Cichocki N."/>
            <person name="Clum A."/>
            <person name="Dockter R.B."/>
            <person name="Fauchery L."/>
            <person name="Guy J."/>
            <person name="Iotti M."/>
            <person name="Le Tacon F."/>
            <person name="Lindquist E.A."/>
            <person name="Lipzen A."/>
            <person name="Malagnac F."/>
            <person name="Mello A."/>
            <person name="Molinier V."/>
            <person name="Miyauchi S."/>
            <person name="Poulain J."/>
            <person name="Riccioni C."/>
            <person name="Rubini A."/>
            <person name="Sitrit Y."/>
            <person name="Splivallo R."/>
            <person name="Traeger S."/>
            <person name="Wang M."/>
            <person name="Zifcakova L."/>
            <person name="Wipf D."/>
            <person name="Zambonelli A."/>
            <person name="Paolocci F."/>
            <person name="Nowrousian M."/>
            <person name="Ottonello S."/>
            <person name="Baldrian P."/>
            <person name="Spatafora J.W."/>
            <person name="Henrissat B."/>
            <person name="Nagy L.G."/>
            <person name="Aury J.M."/>
            <person name="Wincker P."/>
            <person name="Grigoriev I.V."/>
            <person name="Bonfante P."/>
            <person name="Martin F.M."/>
        </authorList>
    </citation>
    <scope>NUCLEOTIDE SEQUENCE [LARGE SCALE GENOMIC DNA]</scope>
    <source>
        <strain evidence="2 3">ATCC MYA-4762</strain>
    </source>
</reference>
<gene>
    <name evidence="2" type="ORF">L211DRAFT_884254</name>
</gene>
<dbReference type="InParanoid" id="A0A3N4LN49"/>
<name>A0A3N4LN49_9PEZI</name>
<keyword evidence="3" id="KW-1185">Reference proteome</keyword>
<proteinExistence type="predicted"/>
<dbReference type="EMBL" id="ML121549">
    <property type="protein sequence ID" value="RPB22939.1"/>
    <property type="molecule type" value="Genomic_DNA"/>
</dbReference>
<feature type="domain" description="HNH nuclease" evidence="1">
    <location>
        <begin position="6"/>
        <end position="95"/>
    </location>
</feature>
<accession>A0A3N4LN49</accession>
<evidence type="ECO:0000259" key="1">
    <source>
        <dbReference type="Pfam" id="PF13391"/>
    </source>
</evidence>
<dbReference type="InterPro" id="IPR003615">
    <property type="entry name" value="HNH_nuc"/>
</dbReference>
<dbReference type="Proteomes" id="UP000267821">
    <property type="component" value="Unassembled WGS sequence"/>
</dbReference>
<protein>
    <recommendedName>
        <fullName evidence="1">HNH nuclease domain-containing protein</fullName>
    </recommendedName>
</protein>
<dbReference type="Pfam" id="PF13391">
    <property type="entry name" value="HNH_2"/>
    <property type="match status" value="1"/>
</dbReference>
<feature type="non-terminal residue" evidence="2">
    <location>
        <position position="1"/>
    </location>
</feature>